<dbReference type="STRING" id="623281.SAMN05421747_103272"/>
<dbReference type="InterPro" id="IPR028356">
    <property type="entry name" value="UDPglc_DH_euk"/>
</dbReference>
<dbReference type="EMBL" id="FOLL01000003">
    <property type="protein sequence ID" value="SFC05036.1"/>
    <property type="molecule type" value="Genomic_DNA"/>
</dbReference>
<dbReference type="GO" id="GO:0006024">
    <property type="term" value="P:glycosaminoglycan biosynthetic process"/>
    <property type="evidence" value="ECO:0007669"/>
    <property type="project" value="TreeGrafter"/>
</dbReference>
<proteinExistence type="predicted"/>
<evidence type="ECO:0000256" key="1">
    <source>
        <dbReference type="ARBA" id="ARBA00047473"/>
    </source>
</evidence>
<comment type="catalytic activity">
    <reaction evidence="1">
        <text>UDP-alpha-D-glucose + 2 NAD(+) + H2O = UDP-alpha-D-glucuronate + 2 NADH + 3 H(+)</text>
        <dbReference type="Rhea" id="RHEA:23596"/>
        <dbReference type="ChEBI" id="CHEBI:15377"/>
        <dbReference type="ChEBI" id="CHEBI:15378"/>
        <dbReference type="ChEBI" id="CHEBI:57540"/>
        <dbReference type="ChEBI" id="CHEBI:57945"/>
        <dbReference type="ChEBI" id="CHEBI:58052"/>
        <dbReference type="ChEBI" id="CHEBI:58885"/>
        <dbReference type="EC" id="1.1.1.22"/>
    </reaction>
</comment>
<dbReference type="PANTHER" id="PTHR11374:SF3">
    <property type="entry name" value="UDP-GLUCOSE 6-DEHYDROGENASE"/>
    <property type="match status" value="1"/>
</dbReference>
<name>A0A1I1G133_9SPHI</name>
<dbReference type="AlphaFoldDB" id="A0A1I1G133"/>
<evidence type="ECO:0000259" key="2">
    <source>
        <dbReference type="Pfam" id="PF03720"/>
    </source>
</evidence>
<evidence type="ECO:0000313" key="3">
    <source>
        <dbReference type="EMBL" id="SFC05036.1"/>
    </source>
</evidence>
<organism evidence="3 4">
    <name type="scientific">Parapedobacter composti</name>
    <dbReference type="NCBI Taxonomy" id="623281"/>
    <lineage>
        <taxon>Bacteria</taxon>
        <taxon>Pseudomonadati</taxon>
        <taxon>Bacteroidota</taxon>
        <taxon>Sphingobacteriia</taxon>
        <taxon>Sphingobacteriales</taxon>
        <taxon>Sphingobacteriaceae</taxon>
        <taxon>Parapedobacter</taxon>
    </lineage>
</organism>
<protein>
    <submittedName>
        <fullName evidence="3">UDPglucose 6-dehydrogenase</fullName>
    </submittedName>
</protein>
<dbReference type="GO" id="GO:0051287">
    <property type="term" value="F:NAD binding"/>
    <property type="evidence" value="ECO:0007669"/>
    <property type="project" value="InterPro"/>
</dbReference>
<dbReference type="PANTHER" id="PTHR11374">
    <property type="entry name" value="UDP-GLUCOSE DEHYDROGENASE/UDP-MANNAC DEHYDROGENASE"/>
    <property type="match status" value="1"/>
</dbReference>
<evidence type="ECO:0000313" key="4">
    <source>
        <dbReference type="Proteomes" id="UP000199577"/>
    </source>
</evidence>
<dbReference type="InterPro" id="IPR014027">
    <property type="entry name" value="UDP-Glc/GDP-Man_DH_C"/>
</dbReference>
<dbReference type="SUPFAM" id="SSF52413">
    <property type="entry name" value="UDP-glucose/GDP-mannose dehydrogenase C-terminal domain"/>
    <property type="match status" value="1"/>
</dbReference>
<sequence length="67" mass="7811">TVASDPYEATNSAHAIALLTEWDEFTTYDWKRIKDSMMKPPFIFDGRKLLDGNYLRKIGFKYYAIGE</sequence>
<dbReference type="Proteomes" id="UP000199577">
    <property type="component" value="Unassembled WGS sequence"/>
</dbReference>
<dbReference type="Gene3D" id="3.40.50.720">
    <property type="entry name" value="NAD(P)-binding Rossmann-like Domain"/>
    <property type="match status" value="1"/>
</dbReference>
<feature type="non-terminal residue" evidence="3">
    <location>
        <position position="1"/>
    </location>
</feature>
<keyword evidence="4" id="KW-1185">Reference proteome</keyword>
<accession>A0A1I1G133</accession>
<dbReference type="RefSeq" id="WP_317615097.1">
    <property type="nucleotide sequence ID" value="NZ_FOLL01000003.1"/>
</dbReference>
<dbReference type="Pfam" id="PF03720">
    <property type="entry name" value="UDPG_MGDP_dh_C"/>
    <property type="match status" value="1"/>
</dbReference>
<dbReference type="GO" id="GO:0003979">
    <property type="term" value="F:UDP-glucose 6-dehydrogenase activity"/>
    <property type="evidence" value="ECO:0007669"/>
    <property type="project" value="UniProtKB-EC"/>
</dbReference>
<dbReference type="InterPro" id="IPR036220">
    <property type="entry name" value="UDP-Glc/GDP-Man_DH_C_sf"/>
</dbReference>
<gene>
    <name evidence="3" type="ORF">SAMN05421747_103272</name>
</gene>
<reference evidence="3 4" key="1">
    <citation type="submission" date="2016-10" db="EMBL/GenBank/DDBJ databases">
        <authorList>
            <person name="de Groot N.N."/>
        </authorList>
    </citation>
    <scope>NUCLEOTIDE SEQUENCE [LARGE SCALE GENOMIC DNA]</scope>
    <source>
        <strain evidence="3 4">DSM 22900</strain>
    </source>
</reference>
<feature type="domain" description="UDP-glucose/GDP-mannose dehydrogenase C-terminal" evidence="2">
    <location>
        <begin position="2"/>
        <end position="51"/>
    </location>
</feature>